<dbReference type="EMBL" id="NPBY01000004">
    <property type="protein sequence ID" value="PAD80137.1"/>
    <property type="molecule type" value="Genomic_DNA"/>
</dbReference>
<dbReference type="AlphaFoldDB" id="A0A268F436"/>
<evidence type="ECO:0000313" key="2">
    <source>
        <dbReference type="Proteomes" id="UP000215596"/>
    </source>
</evidence>
<evidence type="ECO:0000313" key="1">
    <source>
        <dbReference type="EMBL" id="PAD80137.1"/>
    </source>
</evidence>
<accession>A0A268F436</accession>
<reference evidence="1 2" key="1">
    <citation type="submission" date="2017-07" db="EMBL/GenBank/DDBJ databases">
        <title>Isolation and whole genome analysis of endospore-forming bacteria from heroin.</title>
        <authorList>
            <person name="Kalinowski J."/>
            <person name="Ahrens B."/>
            <person name="Al-Dilaimi A."/>
            <person name="Winkler A."/>
            <person name="Wibberg D."/>
            <person name="Schleenbecker U."/>
            <person name="Ruckert C."/>
            <person name="Wolfel R."/>
            <person name="Grass G."/>
        </authorList>
    </citation>
    <scope>NUCLEOTIDE SEQUENCE [LARGE SCALE GENOMIC DNA]</scope>
    <source>
        <strain evidence="1 2">7537-G1</strain>
    </source>
</reference>
<protein>
    <submittedName>
        <fullName evidence="1">Uncharacterized protein</fullName>
    </submittedName>
</protein>
<comment type="caution">
    <text evidence="1">The sequence shown here is derived from an EMBL/GenBank/DDBJ whole genome shotgun (WGS) entry which is preliminary data.</text>
</comment>
<dbReference type="OrthoDB" id="1906360at2"/>
<proteinExistence type="predicted"/>
<name>A0A268F436_9BACL</name>
<dbReference type="Proteomes" id="UP000215596">
    <property type="component" value="Unassembled WGS sequence"/>
</dbReference>
<sequence length="81" mass="8948">MTYFNEICTNDRAGADDNRNESLKGIPTKKGYDRDDWPMAMCAEGGVGASVKYIDPSDNRCAGSWVVSQLETCWARVPQPS</sequence>
<organism evidence="1 2">
    <name type="scientific">Paenibacillus campinasensis</name>
    <dbReference type="NCBI Taxonomy" id="66347"/>
    <lineage>
        <taxon>Bacteria</taxon>
        <taxon>Bacillati</taxon>
        <taxon>Bacillota</taxon>
        <taxon>Bacilli</taxon>
        <taxon>Bacillales</taxon>
        <taxon>Paenibacillaceae</taxon>
        <taxon>Paenibacillus</taxon>
    </lineage>
</organism>
<gene>
    <name evidence="1" type="ORF">CHH67_01540</name>
</gene>